<evidence type="ECO:0000313" key="19">
    <source>
        <dbReference type="EMBL" id="OGI77981.1"/>
    </source>
</evidence>
<evidence type="ECO:0000256" key="14">
    <source>
        <dbReference type="ARBA" id="ARBA00023295"/>
    </source>
</evidence>
<dbReference type="InterPro" id="IPR015886">
    <property type="entry name" value="H2TH_FPG"/>
</dbReference>
<dbReference type="CDD" id="cd08966">
    <property type="entry name" value="EcFpg-like_N"/>
    <property type="match status" value="1"/>
</dbReference>
<dbReference type="Pfam" id="PF01149">
    <property type="entry name" value="Fapy_DNA_glyco"/>
    <property type="match status" value="1"/>
</dbReference>
<comment type="subunit">
    <text evidence="4">Monomer.</text>
</comment>
<dbReference type="GO" id="GO:0140078">
    <property type="term" value="F:class I DNA-(apurinic or apyrimidinic site) endonuclease activity"/>
    <property type="evidence" value="ECO:0007669"/>
    <property type="project" value="UniProtKB-EC"/>
</dbReference>
<organism evidence="19 20">
    <name type="scientific">Candidatus Nomurabacteria bacterium RIFCSPHIGHO2_02_FULL_41_18</name>
    <dbReference type="NCBI Taxonomy" id="1801754"/>
    <lineage>
        <taxon>Bacteria</taxon>
        <taxon>Candidatus Nomuraibacteriota</taxon>
    </lineage>
</organism>
<reference evidence="19 20" key="1">
    <citation type="journal article" date="2016" name="Nat. Commun.">
        <title>Thousands of microbial genomes shed light on interconnected biogeochemical processes in an aquifer system.</title>
        <authorList>
            <person name="Anantharaman K."/>
            <person name="Brown C.T."/>
            <person name="Hug L.A."/>
            <person name="Sharon I."/>
            <person name="Castelle C.J."/>
            <person name="Probst A.J."/>
            <person name="Thomas B.C."/>
            <person name="Singh A."/>
            <person name="Wilkins M.J."/>
            <person name="Karaoz U."/>
            <person name="Brodie E.L."/>
            <person name="Williams K.H."/>
            <person name="Hubbard S.S."/>
            <person name="Banfield J.F."/>
        </authorList>
    </citation>
    <scope>NUCLEOTIDE SEQUENCE [LARGE SCALE GENOMIC DNA]</scope>
</reference>
<dbReference type="PANTHER" id="PTHR22993">
    <property type="entry name" value="FORMAMIDOPYRIMIDINE-DNA GLYCOSYLASE"/>
    <property type="match status" value="1"/>
</dbReference>
<evidence type="ECO:0000256" key="4">
    <source>
        <dbReference type="ARBA" id="ARBA00011245"/>
    </source>
</evidence>
<evidence type="ECO:0000256" key="10">
    <source>
        <dbReference type="ARBA" id="ARBA00023125"/>
    </source>
</evidence>
<evidence type="ECO:0000256" key="11">
    <source>
        <dbReference type="ARBA" id="ARBA00023204"/>
    </source>
</evidence>
<dbReference type="InterPro" id="IPR020629">
    <property type="entry name" value="FPG_Glyclase"/>
</dbReference>
<evidence type="ECO:0000256" key="12">
    <source>
        <dbReference type="ARBA" id="ARBA00023239"/>
    </source>
</evidence>
<evidence type="ECO:0000256" key="8">
    <source>
        <dbReference type="ARBA" id="ARBA00022801"/>
    </source>
</evidence>
<keyword evidence="10" id="KW-0238">DNA-binding</keyword>
<evidence type="ECO:0000256" key="5">
    <source>
        <dbReference type="ARBA" id="ARBA00022723"/>
    </source>
</evidence>
<evidence type="ECO:0000313" key="20">
    <source>
        <dbReference type="Proteomes" id="UP000177777"/>
    </source>
</evidence>
<dbReference type="Pfam" id="PF06831">
    <property type="entry name" value="H2TH"/>
    <property type="match status" value="1"/>
</dbReference>
<dbReference type="NCBIfam" id="NF002211">
    <property type="entry name" value="PRK01103.1"/>
    <property type="match status" value="1"/>
</dbReference>
<dbReference type="NCBIfam" id="TIGR00577">
    <property type="entry name" value="fpg"/>
    <property type="match status" value="1"/>
</dbReference>
<evidence type="ECO:0000259" key="17">
    <source>
        <dbReference type="PROSITE" id="PS51066"/>
    </source>
</evidence>
<dbReference type="Proteomes" id="UP000177777">
    <property type="component" value="Unassembled WGS sequence"/>
</dbReference>
<dbReference type="SMART" id="SM00898">
    <property type="entry name" value="Fapy_DNA_glyco"/>
    <property type="match status" value="1"/>
</dbReference>
<keyword evidence="7 16" id="KW-0863">Zinc-finger</keyword>
<dbReference type="Gene3D" id="3.20.190.10">
    <property type="entry name" value="MutM-like, N-terminal"/>
    <property type="match status" value="1"/>
</dbReference>
<dbReference type="PROSITE" id="PS51066">
    <property type="entry name" value="ZF_FPG_2"/>
    <property type="match status" value="1"/>
</dbReference>
<comment type="catalytic activity">
    <reaction evidence="15">
        <text>2'-deoxyribonucleotide-(2'-deoxyribose 5'-phosphate)-2'-deoxyribonucleotide-DNA = a 3'-end 2'-deoxyribonucleotide-(2,3-dehydro-2,3-deoxyribose 5'-phosphate)-DNA + a 5'-end 5'-phospho-2'-deoxyribonucleoside-DNA + H(+)</text>
        <dbReference type="Rhea" id="RHEA:66592"/>
        <dbReference type="Rhea" id="RHEA-COMP:13180"/>
        <dbReference type="Rhea" id="RHEA-COMP:16897"/>
        <dbReference type="Rhea" id="RHEA-COMP:17067"/>
        <dbReference type="ChEBI" id="CHEBI:15378"/>
        <dbReference type="ChEBI" id="CHEBI:136412"/>
        <dbReference type="ChEBI" id="CHEBI:157695"/>
        <dbReference type="ChEBI" id="CHEBI:167181"/>
        <dbReference type="EC" id="4.2.99.18"/>
    </reaction>
</comment>
<gene>
    <name evidence="19" type="ORF">A3D42_01735</name>
</gene>
<dbReference type="GO" id="GO:0034039">
    <property type="term" value="F:8-oxo-7,8-dihydroguanine DNA N-glycosylase activity"/>
    <property type="evidence" value="ECO:0007669"/>
    <property type="project" value="TreeGrafter"/>
</dbReference>
<dbReference type="GO" id="GO:0006284">
    <property type="term" value="P:base-excision repair"/>
    <property type="evidence" value="ECO:0007669"/>
    <property type="project" value="InterPro"/>
</dbReference>
<keyword evidence="9" id="KW-0862">Zinc</keyword>
<proteinExistence type="inferred from homology"/>
<name>A0A1F6W7V6_9BACT</name>
<dbReference type="GO" id="GO:0003684">
    <property type="term" value="F:damaged DNA binding"/>
    <property type="evidence" value="ECO:0007669"/>
    <property type="project" value="InterPro"/>
</dbReference>
<feature type="domain" description="Formamidopyrimidine-DNA glycosylase catalytic" evidence="18">
    <location>
        <begin position="2"/>
        <end position="124"/>
    </location>
</feature>
<dbReference type="GO" id="GO:0008270">
    <property type="term" value="F:zinc ion binding"/>
    <property type="evidence" value="ECO:0007669"/>
    <property type="project" value="UniProtKB-KW"/>
</dbReference>
<dbReference type="Gene3D" id="1.10.8.50">
    <property type="match status" value="1"/>
</dbReference>
<keyword evidence="13" id="KW-0511">Multifunctional enzyme</keyword>
<dbReference type="SUPFAM" id="SSF81624">
    <property type="entry name" value="N-terminal domain of MutM-like DNA repair proteins"/>
    <property type="match status" value="1"/>
</dbReference>
<keyword evidence="14" id="KW-0326">Glycosidase</keyword>
<evidence type="ECO:0000256" key="16">
    <source>
        <dbReference type="PROSITE-ProRule" id="PRU00391"/>
    </source>
</evidence>
<evidence type="ECO:0000256" key="15">
    <source>
        <dbReference type="ARBA" id="ARBA00044632"/>
    </source>
</evidence>
<dbReference type="AlphaFoldDB" id="A0A1F6W7V6"/>
<keyword evidence="5" id="KW-0479">Metal-binding</keyword>
<comment type="catalytic activity">
    <reaction evidence="1">
        <text>Hydrolysis of DNA containing ring-opened 7-methylguanine residues, releasing 2,6-diamino-4-hydroxy-5-(N-methyl)formamidopyrimidine.</text>
        <dbReference type="EC" id="3.2.2.23"/>
    </reaction>
</comment>
<evidence type="ECO:0000259" key="18">
    <source>
        <dbReference type="PROSITE" id="PS51068"/>
    </source>
</evidence>
<protein>
    <submittedName>
        <fullName evidence="19">DNA-formamidopyrimidine glycosylase</fullName>
    </submittedName>
</protein>
<evidence type="ECO:0000256" key="9">
    <source>
        <dbReference type="ARBA" id="ARBA00022833"/>
    </source>
</evidence>
<evidence type="ECO:0000256" key="6">
    <source>
        <dbReference type="ARBA" id="ARBA00022763"/>
    </source>
</evidence>
<dbReference type="PANTHER" id="PTHR22993:SF9">
    <property type="entry name" value="FORMAMIDOPYRIMIDINE-DNA GLYCOSYLASE"/>
    <property type="match status" value="1"/>
</dbReference>
<dbReference type="SUPFAM" id="SSF57716">
    <property type="entry name" value="Glucocorticoid receptor-like (DNA-binding domain)"/>
    <property type="match status" value="1"/>
</dbReference>
<evidence type="ECO:0000256" key="13">
    <source>
        <dbReference type="ARBA" id="ARBA00023268"/>
    </source>
</evidence>
<sequence length="286" mass="32995">MPELPEVETTTRGLRKAIVGLTIKNVWTDLNTKDKRQKEAVANPKFFAYFRKEVLGKKVISVERRAKNILINLSDSKTILVHMKMTGHFLYGNYKKDSINRFIHFVITFNDKKKLYFSDMRKFGKITLLDTGTAHDTKHLNNIGPEPLGKRFTITNFKLRILRKQKGKIKSVLMDQSVIAGIGNIYSDEILWRAGVHPERPVKKVHDRELKLIFKATKETLKKGIDFGGDSMSDYRNIHGLPGKFQLHHQVYRRTGKKCRKPKCGGVIKRKIINGRSAHFCNVHQK</sequence>
<keyword evidence="8" id="KW-0378">Hydrolase</keyword>
<dbReference type="SMART" id="SM01232">
    <property type="entry name" value="H2TH"/>
    <property type="match status" value="1"/>
</dbReference>
<evidence type="ECO:0000256" key="3">
    <source>
        <dbReference type="ARBA" id="ARBA00009409"/>
    </source>
</evidence>
<comment type="caution">
    <text evidence="19">The sequence shown here is derived from an EMBL/GenBank/DDBJ whole genome shotgun (WGS) entry which is preliminary data.</text>
</comment>
<dbReference type="InterPro" id="IPR012319">
    <property type="entry name" value="FPG_cat"/>
</dbReference>
<dbReference type="FunFam" id="1.10.8.50:FF:000003">
    <property type="entry name" value="Formamidopyrimidine-DNA glycosylase"/>
    <property type="match status" value="1"/>
</dbReference>
<feature type="domain" description="FPG-type" evidence="17">
    <location>
        <begin position="250"/>
        <end position="286"/>
    </location>
</feature>
<dbReference type="InterPro" id="IPR035937">
    <property type="entry name" value="FPG_N"/>
</dbReference>
<evidence type="ECO:0000256" key="7">
    <source>
        <dbReference type="ARBA" id="ARBA00022771"/>
    </source>
</evidence>
<dbReference type="PROSITE" id="PS51068">
    <property type="entry name" value="FPG_CAT"/>
    <property type="match status" value="1"/>
</dbReference>
<keyword evidence="6" id="KW-0227">DNA damage</keyword>
<accession>A0A1F6W7V6</accession>
<dbReference type="InterPro" id="IPR000214">
    <property type="entry name" value="Znf_DNA_glyclase/AP_lyase"/>
</dbReference>
<keyword evidence="11" id="KW-0234">DNA repair</keyword>
<dbReference type="SUPFAM" id="SSF46946">
    <property type="entry name" value="S13-like H2TH domain"/>
    <property type="match status" value="1"/>
</dbReference>
<dbReference type="EMBL" id="MFUE01000004">
    <property type="protein sequence ID" value="OGI77981.1"/>
    <property type="molecule type" value="Genomic_DNA"/>
</dbReference>
<evidence type="ECO:0000256" key="1">
    <source>
        <dbReference type="ARBA" id="ARBA00001668"/>
    </source>
</evidence>
<evidence type="ECO:0000256" key="2">
    <source>
        <dbReference type="ARBA" id="ARBA00001947"/>
    </source>
</evidence>
<dbReference type="STRING" id="1801754.A3D42_01735"/>
<dbReference type="InterPro" id="IPR010979">
    <property type="entry name" value="Ribosomal_uS13-like_H2TH"/>
</dbReference>
<comment type="cofactor">
    <cofactor evidence="2">
        <name>Zn(2+)</name>
        <dbReference type="ChEBI" id="CHEBI:29105"/>
    </cofactor>
</comment>
<keyword evidence="12" id="KW-0456">Lyase</keyword>
<comment type="similarity">
    <text evidence="3">Belongs to the FPG family.</text>
</comment>